<evidence type="ECO:0000259" key="5">
    <source>
        <dbReference type="PROSITE" id="PS50865"/>
    </source>
</evidence>
<dbReference type="Gene3D" id="6.10.140.2220">
    <property type="match status" value="1"/>
</dbReference>
<proteinExistence type="predicted"/>
<evidence type="ECO:0000256" key="1">
    <source>
        <dbReference type="ARBA" id="ARBA00022723"/>
    </source>
</evidence>
<dbReference type="SUPFAM" id="SSF144232">
    <property type="entry name" value="HIT/MYND zinc finger-like"/>
    <property type="match status" value="1"/>
</dbReference>
<feature type="domain" description="MYND-type" evidence="5">
    <location>
        <begin position="195"/>
        <end position="233"/>
    </location>
</feature>
<evidence type="ECO:0000256" key="3">
    <source>
        <dbReference type="ARBA" id="ARBA00022833"/>
    </source>
</evidence>
<keyword evidence="3" id="KW-0862">Zinc</keyword>
<protein>
    <recommendedName>
        <fullName evidence="5">MYND-type domain-containing protein</fullName>
    </recommendedName>
</protein>
<keyword evidence="7" id="KW-1185">Reference proteome</keyword>
<reference evidence="6" key="1">
    <citation type="submission" date="2023-03" db="EMBL/GenBank/DDBJ databases">
        <title>Massive genome expansion in bonnet fungi (Mycena s.s.) driven by repeated elements and novel gene families across ecological guilds.</title>
        <authorList>
            <consortium name="Lawrence Berkeley National Laboratory"/>
            <person name="Harder C.B."/>
            <person name="Miyauchi S."/>
            <person name="Viragh M."/>
            <person name="Kuo A."/>
            <person name="Thoen E."/>
            <person name="Andreopoulos B."/>
            <person name="Lu D."/>
            <person name="Skrede I."/>
            <person name="Drula E."/>
            <person name="Henrissat B."/>
            <person name="Morin E."/>
            <person name="Kohler A."/>
            <person name="Barry K."/>
            <person name="LaButti K."/>
            <person name="Morin E."/>
            <person name="Salamov A."/>
            <person name="Lipzen A."/>
            <person name="Mereny Z."/>
            <person name="Hegedus B."/>
            <person name="Baldrian P."/>
            <person name="Stursova M."/>
            <person name="Weitz H."/>
            <person name="Taylor A."/>
            <person name="Grigoriev I.V."/>
            <person name="Nagy L.G."/>
            <person name="Martin F."/>
            <person name="Kauserud H."/>
        </authorList>
    </citation>
    <scope>NUCLEOTIDE SEQUENCE</scope>
    <source>
        <strain evidence="6">9284</strain>
    </source>
</reference>
<dbReference type="Pfam" id="PF01753">
    <property type="entry name" value="zf-MYND"/>
    <property type="match status" value="1"/>
</dbReference>
<evidence type="ECO:0000313" key="6">
    <source>
        <dbReference type="EMBL" id="KAJ7627045.1"/>
    </source>
</evidence>
<keyword evidence="2 4" id="KW-0863">Zinc-finger</keyword>
<accession>A0AAD7BQF5</accession>
<dbReference type="InterPro" id="IPR002893">
    <property type="entry name" value="Znf_MYND"/>
</dbReference>
<keyword evidence="1" id="KW-0479">Metal-binding</keyword>
<evidence type="ECO:0000256" key="4">
    <source>
        <dbReference type="PROSITE-ProRule" id="PRU00134"/>
    </source>
</evidence>
<evidence type="ECO:0000256" key="2">
    <source>
        <dbReference type="ARBA" id="ARBA00022771"/>
    </source>
</evidence>
<dbReference type="AlphaFoldDB" id="A0AAD7BQF5"/>
<organism evidence="6 7">
    <name type="scientific">Roridomyces roridus</name>
    <dbReference type="NCBI Taxonomy" id="1738132"/>
    <lineage>
        <taxon>Eukaryota</taxon>
        <taxon>Fungi</taxon>
        <taxon>Dikarya</taxon>
        <taxon>Basidiomycota</taxon>
        <taxon>Agaricomycotina</taxon>
        <taxon>Agaricomycetes</taxon>
        <taxon>Agaricomycetidae</taxon>
        <taxon>Agaricales</taxon>
        <taxon>Marasmiineae</taxon>
        <taxon>Mycenaceae</taxon>
        <taxon>Roridomyces</taxon>
    </lineage>
</organism>
<sequence>MALARHRVGAPAWCRPGYFLAARKSSPLTLGHSCSLPTPTTSLRGNDHGGPDQGVPVPTPLGTSISAVPRPENQNCAYMTLLFWSPRLCQINVKTSVCGCRARDQGGILVWVRRLCSCLQMSNQTTEDMAWHIVLKVLPPYLVYHSFRAALLPFVDDCHHERISVPSSLKKAFEPLSLLDAALEPTRRASGGCDNLQCHRFDTQISLKACQVARYCSQACQKSDWKAGHREACKLMECDSALGRRRYCDMSGVRDLAQHFSDYNFATLQAIAEGDFPDTPHEDLVPCIDFTEYPKIAYKVAIIGGELVSDEFRPIAEACRAVGVTFVIALKRNGTMTKLAWAASAKPDFWTNKAPYSVIQSTIEGDSNSSREA</sequence>
<dbReference type="GO" id="GO:0008270">
    <property type="term" value="F:zinc ion binding"/>
    <property type="evidence" value="ECO:0007669"/>
    <property type="project" value="UniProtKB-KW"/>
</dbReference>
<dbReference type="EMBL" id="JARKIF010000011">
    <property type="protein sequence ID" value="KAJ7627045.1"/>
    <property type="molecule type" value="Genomic_DNA"/>
</dbReference>
<comment type="caution">
    <text evidence="6">The sequence shown here is derived from an EMBL/GenBank/DDBJ whole genome shotgun (WGS) entry which is preliminary data.</text>
</comment>
<gene>
    <name evidence="6" type="ORF">FB45DRAFT_1004653</name>
</gene>
<dbReference type="PROSITE" id="PS50865">
    <property type="entry name" value="ZF_MYND_2"/>
    <property type="match status" value="1"/>
</dbReference>
<name>A0AAD7BQF5_9AGAR</name>
<evidence type="ECO:0000313" key="7">
    <source>
        <dbReference type="Proteomes" id="UP001221142"/>
    </source>
</evidence>
<dbReference type="Proteomes" id="UP001221142">
    <property type="component" value="Unassembled WGS sequence"/>
</dbReference>